<organism evidence="2 3">
    <name type="scientific">Bemisia tabaci</name>
    <name type="common">Sweetpotato whitefly</name>
    <name type="synonym">Aleurodes tabaci</name>
    <dbReference type="NCBI Taxonomy" id="7038"/>
    <lineage>
        <taxon>Eukaryota</taxon>
        <taxon>Metazoa</taxon>
        <taxon>Ecdysozoa</taxon>
        <taxon>Arthropoda</taxon>
        <taxon>Hexapoda</taxon>
        <taxon>Insecta</taxon>
        <taxon>Pterygota</taxon>
        <taxon>Neoptera</taxon>
        <taxon>Paraneoptera</taxon>
        <taxon>Hemiptera</taxon>
        <taxon>Sternorrhyncha</taxon>
        <taxon>Aleyrodoidea</taxon>
        <taxon>Aleyrodidae</taxon>
        <taxon>Aleyrodinae</taxon>
        <taxon>Bemisia</taxon>
    </lineage>
</organism>
<dbReference type="EMBL" id="OU963870">
    <property type="protein sequence ID" value="CAH0395796.1"/>
    <property type="molecule type" value="Genomic_DNA"/>
</dbReference>
<protein>
    <submittedName>
        <fullName evidence="2">Uncharacterized protein</fullName>
    </submittedName>
</protein>
<evidence type="ECO:0000313" key="3">
    <source>
        <dbReference type="Proteomes" id="UP001152759"/>
    </source>
</evidence>
<gene>
    <name evidence="2" type="ORF">BEMITA_LOCUS13939</name>
</gene>
<feature type="signal peptide" evidence="1">
    <location>
        <begin position="1"/>
        <end position="28"/>
    </location>
</feature>
<accession>A0A9P0AJ92</accession>
<reference evidence="2" key="1">
    <citation type="submission" date="2021-12" db="EMBL/GenBank/DDBJ databases">
        <authorList>
            <person name="King R."/>
        </authorList>
    </citation>
    <scope>NUCLEOTIDE SEQUENCE</scope>
</reference>
<sequence length="257" mass="29896">MKCTLSHRILTYLIIFILVSELVPGVQGGENGSDSEGKKKKHWWSGIFKRKKDPTDTREKVTGPGGSLKIHAGDTVITSLLPNRFALKPPYRWFYALNNEGTVIHFLPPLHKWFHNVRPVLIDVRKKYKRAKLMNRGKKHGHIGKVGTLVAALMFESSKKENQKQKFHFNLFWCNCKHYVEYLSLGRVKGSYKHVLFQPMDKKCPLYAPLTSDMYTKILENKEFELHDNQKGTKQVKIKLKIHGHWPDYVWDSKRGQ</sequence>
<evidence type="ECO:0000256" key="1">
    <source>
        <dbReference type="SAM" id="SignalP"/>
    </source>
</evidence>
<keyword evidence="1" id="KW-0732">Signal</keyword>
<dbReference type="AlphaFoldDB" id="A0A9P0AJ92"/>
<feature type="chain" id="PRO_5040365105" evidence="1">
    <location>
        <begin position="29"/>
        <end position="257"/>
    </location>
</feature>
<proteinExistence type="predicted"/>
<name>A0A9P0AJ92_BEMTA</name>
<keyword evidence="3" id="KW-1185">Reference proteome</keyword>
<evidence type="ECO:0000313" key="2">
    <source>
        <dbReference type="EMBL" id="CAH0395796.1"/>
    </source>
</evidence>
<dbReference type="KEGG" id="btab:109039254"/>
<dbReference type="Proteomes" id="UP001152759">
    <property type="component" value="Chromosome 9"/>
</dbReference>